<dbReference type="Pfam" id="PF00756">
    <property type="entry name" value="Esterase"/>
    <property type="match status" value="1"/>
</dbReference>
<gene>
    <name evidence="1" type="ORF">CH333_03790</name>
</gene>
<dbReference type="SUPFAM" id="SSF53474">
    <property type="entry name" value="alpha/beta-Hydrolases"/>
    <property type="match status" value="1"/>
</dbReference>
<dbReference type="InterPro" id="IPR014756">
    <property type="entry name" value="Ig_E-set"/>
</dbReference>
<dbReference type="InterPro" id="IPR000801">
    <property type="entry name" value="Esterase-like"/>
</dbReference>
<sequence length="361" mass="42191">DFVNREFEIIKKKLGFPVTNEYEAIFVYKGKGNKVELIGDMTNWQVFPMALNKVEITDLFYLKRHYEKDARLDYKFLIDDTTAILDPLNPKTCEGGFGANSELKMPGYPEHLEVNYYENIAHGEIIKDVIECDAIKDGKKILAERRVAIYLPPNYDETKKYKVLYFQDGSDYIKFGKTKNVLDYMIDKREIEPIIAVFVDPVDRDDDYVLDKKDVYVDFFVNKLVPWVEENYSVRDDAEGRALIGPSYGGVIVTYIVYKYPEKFGYILSHSGAFLCAYDKHFGETYGKKISNAPYPVKIFMVVGTYELDLISPNMWFYYNLMKNLSVKAVEFRKYPQGHSWGLWRDTLREGLRWLLKEDTK</sequence>
<accession>A0A235BVQ9</accession>
<organism evidence="1 2">
    <name type="scientific">candidate division WOR-3 bacterium JGI_Cruoil_03_44_89</name>
    <dbReference type="NCBI Taxonomy" id="1973748"/>
    <lineage>
        <taxon>Bacteria</taxon>
        <taxon>Bacteria division WOR-3</taxon>
    </lineage>
</organism>
<dbReference type="EMBL" id="NOZQ01000074">
    <property type="protein sequence ID" value="OYD16274.1"/>
    <property type="molecule type" value="Genomic_DNA"/>
</dbReference>
<dbReference type="Gene3D" id="2.60.40.10">
    <property type="entry name" value="Immunoglobulins"/>
    <property type="match status" value="1"/>
</dbReference>
<name>A0A235BVQ9_UNCW3</name>
<comment type="caution">
    <text evidence="1">The sequence shown here is derived from an EMBL/GenBank/DDBJ whole genome shotgun (WGS) entry which is preliminary data.</text>
</comment>
<feature type="non-terminal residue" evidence="1">
    <location>
        <position position="1"/>
    </location>
</feature>
<evidence type="ECO:0008006" key="3">
    <source>
        <dbReference type="Google" id="ProtNLM"/>
    </source>
</evidence>
<dbReference type="InterPro" id="IPR029058">
    <property type="entry name" value="AB_hydrolase_fold"/>
</dbReference>
<dbReference type="InterPro" id="IPR050583">
    <property type="entry name" value="Mycobacterial_A85_antigen"/>
</dbReference>
<dbReference type="AlphaFoldDB" id="A0A235BVQ9"/>
<dbReference type="PANTHER" id="PTHR48098">
    <property type="entry name" value="ENTEROCHELIN ESTERASE-RELATED"/>
    <property type="match status" value="1"/>
</dbReference>
<dbReference type="InterPro" id="IPR013783">
    <property type="entry name" value="Ig-like_fold"/>
</dbReference>
<evidence type="ECO:0000313" key="2">
    <source>
        <dbReference type="Proteomes" id="UP000215215"/>
    </source>
</evidence>
<dbReference type="PANTHER" id="PTHR48098:SF3">
    <property type="entry name" value="IRON(III) ENTEROBACTIN ESTERASE"/>
    <property type="match status" value="1"/>
</dbReference>
<reference evidence="1 2" key="1">
    <citation type="submission" date="2017-07" db="EMBL/GenBank/DDBJ databases">
        <title>Recovery of genomes from metagenomes via a dereplication, aggregation, and scoring strategy.</title>
        <authorList>
            <person name="Sieber C.M."/>
            <person name="Probst A.J."/>
            <person name="Sharrar A."/>
            <person name="Thomas B.C."/>
            <person name="Hess M."/>
            <person name="Tringe S.G."/>
            <person name="Banfield J.F."/>
        </authorList>
    </citation>
    <scope>NUCLEOTIDE SEQUENCE [LARGE SCALE GENOMIC DNA]</scope>
    <source>
        <strain evidence="1">JGI_Cruoil_03_44_89</strain>
    </source>
</reference>
<protein>
    <recommendedName>
        <fullName evidence="3">Enterochelin esterase</fullName>
    </recommendedName>
</protein>
<proteinExistence type="predicted"/>
<dbReference type="Proteomes" id="UP000215215">
    <property type="component" value="Unassembled WGS sequence"/>
</dbReference>
<dbReference type="Gene3D" id="3.40.50.1820">
    <property type="entry name" value="alpha/beta hydrolase"/>
    <property type="match status" value="1"/>
</dbReference>
<evidence type="ECO:0000313" key="1">
    <source>
        <dbReference type="EMBL" id="OYD16274.1"/>
    </source>
</evidence>
<dbReference type="SUPFAM" id="SSF81296">
    <property type="entry name" value="E set domains"/>
    <property type="match status" value="1"/>
</dbReference>